<feature type="region of interest" description="Disordered" evidence="5">
    <location>
        <begin position="323"/>
        <end position="456"/>
    </location>
</feature>
<evidence type="ECO:0000313" key="8">
    <source>
        <dbReference type="Proteomes" id="UP000027195"/>
    </source>
</evidence>
<keyword evidence="8" id="KW-1185">Reference proteome</keyword>
<keyword evidence="4" id="KW-0723">Serine/threonine-protein kinase</keyword>
<dbReference type="InterPro" id="IPR008271">
    <property type="entry name" value="Ser/Thr_kinase_AS"/>
</dbReference>
<dbReference type="STRING" id="930990.A0A067N024"/>
<dbReference type="FunFam" id="1.10.510.10:FF:000571">
    <property type="entry name" value="Maternal embryonic leucine zipper kinase"/>
    <property type="match status" value="1"/>
</dbReference>
<comment type="similarity">
    <text evidence="4">Belongs to the protein kinase superfamily.</text>
</comment>
<keyword evidence="1 3" id="KW-0547">Nucleotide-binding</keyword>
<dbReference type="InterPro" id="IPR017441">
    <property type="entry name" value="Protein_kinase_ATP_BS"/>
</dbReference>
<keyword evidence="4" id="KW-0418">Kinase</keyword>
<feature type="compositionally biased region" description="Polar residues" evidence="5">
    <location>
        <begin position="429"/>
        <end position="443"/>
    </location>
</feature>
<keyword evidence="4" id="KW-0808">Transferase</keyword>
<keyword evidence="2 3" id="KW-0067">ATP-binding</keyword>
<dbReference type="Pfam" id="PF00069">
    <property type="entry name" value="Pkinase"/>
    <property type="match status" value="1"/>
</dbReference>
<feature type="domain" description="Protein kinase" evidence="6">
    <location>
        <begin position="21"/>
        <end position="280"/>
    </location>
</feature>
<dbReference type="SMART" id="SM00220">
    <property type="entry name" value="S_TKc"/>
    <property type="match status" value="1"/>
</dbReference>
<dbReference type="PROSITE" id="PS00107">
    <property type="entry name" value="PROTEIN_KINASE_ATP"/>
    <property type="match status" value="1"/>
</dbReference>
<dbReference type="GO" id="GO:0004674">
    <property type="term" value="F:protein serine/threonine kinase activity"/>
    <property type="evidence" value="ECO:0007669"/>
    <property type="project" value="UniProtKB-KW"/>
</dbReference>
<dbReference type="HOGENOM" id="CLU_000288_63_0_1"/>
<evidence type="ECO:0000256" key="4">
    <source>
        <dbReference type="RuleBase" id="RU000304"/>
    </source>
</evidence>
<feature type="compositionally biased region" description="Low complexity" evidence="5">
    <location>
        <begin position="366"/>
        <end position="377"/>
    </location>
</feature>
<dbReference type="Proteomes" id="UP000027195">
    <property type="component" value="Unassembled WGS sequence"/>
</dbReference>
<dbReference type="PROSITE" id="PS50011">
    <property type="entry name" value="PROTEIN_KINASE_DOM"/>
    <property type="match status" value="1"/>
</dbReference>
<proteinExistence type="inferred from homology"/>
<evidence type="ECO:0000256" key="3">
    <source>
        <dbReference type="PROSITE-ProRule" id="PRU10141"/>
    </source>
</evidence>
<dbReference type="PANTHER" id="PTHR24347">
    <property type="entry name" value="SERINE/THREONINE-PROTEIN KINASE"/>
    <property type="match status" value="1"/>
</dbReference>
<sequence length="456" mass="49940">MGRLTDVILPQPPSFQKKKAYQLHEVLGLGAFGKVIRATWTKDGVAKDVALKIIKKKKVKGNDEAVWGEMDVLKGLDHPNIVKFHEWFESRDKYYLAFELAIGGELFERLVQKGKLTEVDAVAVVKSILSGVQYLHEHDIVHRDLKPENILYRSKSDDTDIVIVDFGIAKHLHGPEDQLTTIAGSLGYVAPEVLLGTGHGKPVDIWSTGIITYVLLCGYIPFRSTDPKELTAETKRGKIEFHQRYWKNVSDEAKDFIKTILNPDPAKRPTAEQALKLPWLTGSSQPSDVDLLVGLRENFNPRARWRSAFAAVRATRRMSLLSKRTRESAEMARSQNVEKVVSNGSGDGEWGKGFITSDDSEGGHNGTTTMNGTSSSSGEKKPPAPSPSEQPSGSKDVPPAAASKAEMPPTPPAGPVEPERPLTPAPLGSTKQASSTSLPSQSRPELKSMPGSFSFE</sequence>
<evidence type="ECO:0000313" key="7">
    <source>
        <dbReference type="EMBL" id="KDQ17507.1"/>
    </source>
</evidence>
<gene>
    <name evidence="7" type="ORF">BOTBODRAFT_29685</name>
</gene>
<dbReference type="Gene3D" id="3.30.200.20">
    <property type="entry name" value="Phosphorylase Kinase, domain 1"/>
    <property type="match status" value="1"/>
</dbReference>
<dbReference type="InterPro" id="IPR011009">
    <property type="entry name" value="Kinase-like_dom_sf"/>
</dbReference>
<dbReference type="EMBL" id="KL198023">
    <property type="protein sequence ID" value="KDQ17507.1"/>
    <property type="molecule type" value="Genomic_DNA"/>
</dbReference>
<evidence type="ECO:0000259" key="6">
    <source>
        <dbReference type="PROSITE" id="PS50011"/>
    </source>
</evidence>
<name>A0A067N024_BOTB1</name>
<dbReference type="Gene3D" id="1.10.510.10">
    <property type="entry name" value="Transferase(Phosphotransferase) domain 1"/>
    <property type="match status" value="1"/>
</dbReference>
<dbReference type="PROSITE" id="PS00108">
    <property type="entry name" value="PROTEIN_KINASE_ST"/>
    <property type="match status" value="1"/>
</dbReference>
<dbReference type="CDD" id="cd05117">
    <property type="entry name" value="STKc_CAMK"/>
    <property type="match status" value="1"/>
</dbReference>
<evidence type="ECO:0000256" key="2">
    <source>
        <dbReference type="ARBA" id="ARBA00022840"/>
    </source>
</evidence>
<dbReference type="InParanoid" id="A0A067N024"/>
<dbReference type="SUPFAM" id="SSF56112">
    <property type="entry name" value="Protein kinase-like (PK-like)"/>
    <property type="match status" value="1"/>
</dbReference>
<accession>A0A067N024</accession>
<reference evidence="8" key="1">
    <citation type="journal article" date="2014" name="Proc. Natl. Acad. Sci. U.S.A.">
        <title>Extensive sampling of basidiomycete genomes demonstrates inadequacy of the white-rot/brown-rot paradigm for wood decay fungi.</title>
        <authorList>
            <person name="Riley R."/>
            <person name="Salamov A.A."/>
            <person name="Brown D.W."/>
            <person name="Nagy L.G."/>
            <person name="Floudas D."/>
            <person name="Held B.W."/>
            <person name="Levasseur A."/>
            <person name="Lombard V."/>
            <person name="Morin E."/>
            <person name="Otillar R."/>
            <person name="Lindquist E.A."/>
            <person name="Sun H."/>
            <person name="LaButti K.M."/>
            <person name="Schmutz J."/>
            <person name="Jabbour D."/>
            <person name="Luo H."/>
            <person name="Baker S.E."/>
            <person name="Pisabarro A.G."/>
            <person name="Walton J.D."/>
            <person name="Blanchette R.A."/>
            <person name="Henrissat B."/>
            <person name="Martin F."/>
            <person name="Cullen D."/>
            <person name="Hibbett D.S."/>
            <person name="Grigoriev I.V."/>
        </authorList>
    </citation>
    <scope>NUCLEOTIDE SEQUENCE [LARGE SCALE GENOMIC DNA]</scope>
    <source>
        <strain evidence="8">FD-172 SS1</strain>
    </source>
</reference>
<evidence type="ECO:0000256" key="1">
    <source>
        <dbReference type="ARBA" id="ARBA00022741"/>
    </source>
</evidence>
<feature type="binding site" evidence="3">
    <location>
        <position position="56"/>
    </location>
    <ligand>
        <name>ATP</name>
        <dbReference type="ChEBI" id="CHEBI:30616"/>
    </ligand>
</feature>
<dbReference type="GO" id="GO:0005524">
    <property type="term" value="F:ATP binding"/>
    <property type="evidence" value="ECO:0007669"/>
    <property type="project" value="UniProtKB-UniRule"/>
</dbReference>
<dbReference type="OrthoDB" id="40902at2759"/>
<protein>
    <recommendedName>
        <fullName evidence="6">Protein kinase domain-containing protein</fullName>
    </recommendedName>
</protein>
<evidence type="ECO:0000256" key="5">
    <source>
        <dbReference type="SAM" id="MobiDB-lite"/>
    </source>
</evidence>
<organism evidence="7 8">
    <name type="scientific">Botryobasidium botryosum (strain FD-172 SS1)</name>
    <dbReference type="NCBI Taxonomy" id="930990"/>
    <lineage>
        <taxon>Eukaryota</taxon>
        <taxon>Fungi</taxon>
        <taxon>Dikarya</taxon>
        <taxon>Basidiomycota</taxon>
        <taxon>Agaricomycotina</taxon>
        <taxon>Agaricomycetes</taxon>
        <taxon>Cantharellales</taxon>
        <taxon>Botryobasidiaceae</taxon>
        <taxon>Botryobasidium</taxon>
    </lineage>
</organism>
<dbReference type="InterPro" id="IPR000719">
    <property type="entry name" value="Prot_kinase_dom"/>
</dbReference>
<dbReference type="AlphaFoldDB" id="A0A067N024"/>